<dbReference type="CDD" id="cd14733">
    <property type="entry name" value="BACK"/>
    <property type="match status" value="1"/>
</dbReference>
<feature type="region of interest" description="Disordered" evidence="1">
    <location>
        <begin position="272"/>
        <end position="303"/>
    </location>
</feature>
<dbReference type="SUPFAM" id="SSF54695">
    <property type="entry name" value="POZ domain"/>
    <property type="match status" value="1"/>
</dbReference>
<evidence type="ECO:0000259" key="2">
    <source>
        <dbReference type="PROSITE" id="PS50097"/>
    </source>
</evidence>
<gene>
    <name evidence="3" type="ORF">Cvel_9714</name>
</gene>
<organism evidence="3">
    <name type="scientific">Chromera velia CCMP2878</name>
    <dbReference type="NCBI Taxonomy" id="1169474"/>
    <lineage>
        <taxon>Eukaryota</taxon>
        <taxon>Sar</taxon>
        <taxon>Alveolata</taxon>
        <taxon>Colpodellida</taxon>
        <taxon>Chromeraceae</taxon>
        <taxon>Chromera</taxon>
    </lineage>
</organism>
<protein>
    <recommendedName>
        <fullName evidence="2">BTB domain-containing protein</fullName>
    </recommendedName>
</protein>
<accession>A0A0G4HZD6</accession>
<evidence type="ECO:0000313" key="3">
    <source>
        <dbReference type="EMBL" id="CEM49949.1"/>
    </source>
</evidence>
<name>A0A0G4HZD6_9ALVE</name>
<dbReference type="EMBL" id="CDMZ01004505">
    <property type="protein sequence ID" value="CEM49949.1"/>
    <property type="molecule type" value="Genomic_DNA"/>
</dbReference>
<dbReference type="PANTHER" id="PTHR46965:SF1">
    <property type="entry name" value="BTB_POZ DOMAIN-CONTAINING PROTEIN 19"/>
    <property type="match status" value="1"/>
</dbReference>
<reference evidence="3" key="1">
    <citation type="submission" date="2014-11" db="EMBL/GenBank/DDBJ databases">
        <authorList>
            <person name="Otto D Thomas"/>
            <person name="Naeem Raeece"/>
        </authorList>
    </citation>
    <scope>NUCLEOTIDE SEQUENCE</scope>
</reference>
<dbReference type="Gene3D" id="1.25.40.420">
    <property type="match status" value="1"/>
</dbReference>
<sequence>MSSSCAEPSCLASFGSSLRQLCVLDEDSVLFCQEGDTNVYIVSVSELELGIRVERNPGKLFCSVPYVGIPVVVKTGGKIGRLVVVVPQSEKVDKWVVAPDRFSQTSVPSPVKGPWNSATFFKDSVHLYCPLNHMVHVVPREKVIPLEWSQEPSPPPSALECQMRQCQDKPPGCLCKHVLSETGCAKAFPVRVGWTAPQMAFLASTANCLCWSDGAKTYASRLAQAPSNFEVHSDTEGEVQITAMASGENGFIFGTREGAVFQRVEKNWHARSGQKGPFVSIPPDSEAEREGEAEESGSNVPADPRRIDTIAVLSEGKFLFSRGGNLFVWGGGGRGEEVLTEKSPLMVRPRVYPVSPMLTSMRRLVFEGGDGADVEMVAKDDPLSCSQRVFGIRGMMSAICPFFQSTFKSGFREAHESILPIGDTSFEALRCVVLYLHTDVVELRGDFAVDVIELCRRFGLQWLRSEARKYAKKNMTVDNWRKMLLAAERHGFANLRALCIGFAAKNIQRVRDQPEFAELSQETLREIIKVI</sequence>
<proteinExistence type="predicted"/>
<dbReference type="Pfam" id="PF07707">
    <property type="entry name" value="BACK"/>
    <property type="match status" value="1"/>
</dbReference>
<dbReference type="PANTHER" id="PTHR46965">
    <property type="entry name" value="BTB/POZ DOMAIN-CONTAINING PROTEIN 19"/>
    <property type="match status" value="1"/>
</dbReference>
<dbReference type="PROSITE" id="PS50097">
    <property type="entry name" value="BTB"/>
    <property type="match status" value="1"/>
</dbReference>
<dbReference type="Pfam" id="PF00651">
    <property type="entry name" value="BTB"/>
    <property type="match status" value="1"/>
</dbReference>
<dbReference type="AlphaFoldDB" id="A0A0G4HZD6"/>
<dbReference type="Gene3D" id="3.30.710.10">
    <property type="entry name" value="Potassium Channel Kv1.1, Chain A"/>
    <property type="match status" value="1"/>
</dbReference>
<dbReference type="InterPro" id="IPR000210">
    <property type="entry name" value="BTB/POZ_dom"/>
</dbReference>
<feature type="domain" description="BTB" evidence="2">
    <location>
        <begin position="372"/>
        <end position="445"/>
    </location>
</feature>
<dbReference type="InterPro" id="IPR011333">
    <property type="entry name" value="SKP1/BTB/POZ_sf"/>
</dbReference>
<dbReference type="InterPro" id="IPR011705">
    <property type="entry name" value="BACK"/>
</dbReference>
<dbReference type="VEuPathDB" id="CryptoDB:Cvel_9714"/>
<dbReference type="InterPro" id="IPR042846">
    <property type="entry name" value="BTBD19"/>
</dbReference>
<evidence type="ECO:0000256" key="1">
    <source>
        <dbReference type="SAM" id="MobiDB-lite"/>
    </source>
</evidence>
<dbReference type="PhylomeDB" id="A0A0G4HZD6"/>
<feature type="compositionally biased region" description="Acidic residues" evidence="1">
    <location>
        <begin position="285"/>
        <end position="295"/>
    </location>
</feature>